<dbReference type="RefSeq" id="WP_268005248.1">
    <property type="nucleotide sequence ID" value="NZ_CP104067.1"/>
</dbReference>
<evidence type="ECO:0000256" key="1">
    <source>
        <dbReference type="SAM" id="Phobius"/>
    </source>
</evidence>
<reference evidence="2" key="1">
    <citation type="submission" date="2022-08" db="EMBL/GenBank/DDBJ databases">
        <title>Alicyclobacillus fastidiosus DSM 17978, complete genome.</title>
        <authorList>
            <person name="Wang Q."/>
            <person name="Cai R."/>
            <person name="Wang Z."/>
        </authorList>
    </citation>
    <scope>NUCLEOTIDE SEQUENCE</scope>
    <source>
        <strain evidence="2">DSM 17978</strain>
    </source>
</reference>
<proteinExistence type="predicted"/>
<evidence type="ECO:0000313" key="3">
    <source>
        <dbReference type="Proteomes" id="UP001164761"/>
    </source>
</evidence>
<feature type="transmembrane region" description="Helical" evidence="1">
    <location>
        <begin position="76"/>
        <end position="97"/>
    </location>
</feature>
<sequence length="108" mass="12390">MITRAYATRFIGQHIHFRTRDGVTHQGILHSVTNDGIYIRPIRGGTTRLASETDVSSANIDLLKNIPNSTDDVQEVFWPFLFFPLFALTALAAYPYYGYGYGYGRYYW</sequence>
<gene>
    <name evidence="2" type="ORF">NZD89_24275</name>
</gene>
<dbReference type="EMBL" id="CP104067">
    <property type="protein sequence ID" value="WAH41332.1"/>
    <property type="molecule type" value="Genomic_DNA"/>
</dbReference>
<keyword evidence="1" id="KW-0812">Transmembrane</keyword>
<accession>A0ABY6ZFQ0</accession>
<protein>
    <submittedName>
        <fullName evidence="2">Uncharacterized protein</fullName>
    </submittedName>
</protein>
<evidence type="ECO:0000313" key="2">
    <source>
        <dbReference type="EMBL" id="WAH41332.1"/>
    </source>
</evidence>
<dbReference type="Proteomes" id="UP001164761">
    <property type="component" value="Chromosome"/>
</dbReference>
<keyword evidence="3" id="KW-1185">Reference proteome</keyword>
<name>A0ABY6ZFQ0_9BACL</name>
<organism evidence="2 3">
    <name type="scientific">Alicyclobacillus fastidiosus</name>
    <dbReference type="NCBI Taxonomy" id="392011"/>
    <lineage>
        <taxon>Bacteria</taxon>
        <taxon>Bacillati</taxon>
        <taxon>Bacillota</taxon>
        <taxon>Bacilli</taxon>
        <taxon>Bacillales</taxon>
        <taxon>Alicyclobacillaceae</taxon>
        <taxon>Alicyclobacillus</taxon>
    </lineage>
</organism>
<keyword evidence="1" id="KW-1133">Transmembrane helix</keyword>
<keyword evidence="1" id="KW-0472">Membrane</keyword>